<organism evidence="4 5">
    <name type="scientific">Arsukibacterium indicum</name>
    <dbReference type="NCBI Taxonomy" id="2848612"/>
    <lineage>
        <taxon>Bacteria</taxon>
        <taxon>Pseudomonadati</taxon>
        <taxon>Pseudomonadota</taxon>
        <taxon>Gammaproteobacteria</taxon>
        <taxon>Chromatiales</taxon>
        <taxon>Chromatiaceae</taxon>
        <taxon>Arsukibacterium</taxon>
    </lineage>
</organism>
<dbReference type="PANTHER" id="PTHR11455:SF22">
    <property type="entry name" value="CRYPTOCHROME DASH"/>
    <property type="match status" value="1"/>
</dbReference>
<dbReference type="RefSeq" id="WP_217669093.1">
    <property type="nucleotide sequence ID" value="NZ_JAHRID010000004.1"/>
</dbReference>
<dbReference type="NCBIfam" id="TIGR02765">
    <property type="entry name" value="crypto_DASH"/>
    <property type="match status" value="1"/>
</dbReference>
<dbReference type="InterPro" id="IPR006050">
    <property type="entry name" value="DNA_photolyase_N"/>
</dbReference>
<evidence type="ECO:0000256" key="2">
    <source>
        <dbReference type="RuleBase" id="RU367151"/>
    </source>
</evidence>
<dbReference type="Proteomes" id="UP000704611">
    <property type="component" value="Unassembled WGS sequence"/>
</dbReference>
<dbReference type="Pfam" id="PF00875">
    <property type="entry name" value="DNA_photolyase"/>
    <property type="match status" value="1"/>
</dbReference>
<keyword evidence="5" id="KW-1185">Reference proteome</keyword>
<comment type="similarity">
    <text evidence="2">Belongs to the DNA photolyase class-1 family.</text>
</comment>
<evidence type="ECO:0000256" key="1">
    <source>
        <dbReference type="ARBA" id="ARBA00017881"/>
    </source>
</evidence>
<proteinExistence type="inferred from homology"/>
<comment type="caution">
    <text evidence="4">The sequence shown here is derived from an EMBL/GenBank/DDBJ whole genome shotgun (WGS) entry which is preliminary data.</text>
</comment>
<feature type="domain" description="Photolyase/cryptochrome alpha/beta" evidence="3">
    <location>
        <begin position="1"/>
        <end position="140"/>
    </location>
</feature>
<comment type="cofactor">
    <cofactor evidence="2">
        <name>(6R)-5,10-methylene-5,6,7,8-tetrahydrofolate</name>
        <dbReference type="ChEBI" id="CHEBI:15636"/>
    </cofactor>
    <text evidence="2">Binds 1 5,10-methenyltetrahydrofolate (MTHF) per subunit.</text>
</comment>
<evidence type="ECO:0000259" key="3">
    <source>
        <dbReference type="PROSITE" id="PS51645"/>
    </source>
</evidence>
<evidence type="ECO:0000313" key="4">
    <source>
        <dbReference type="EMBL" id="MBV2129463.1"/>
    </source>
</evidence>
<keyword evidence="2" id="KW-0274">FAD</keyword>
<sequence>MSRLILLNQALRLHDNPLLWYGSDPGKPVDNLRQVAVVCLDKAAFFAKQYGIARASLLRLQQHLQLIADTKQALARLNIGLITLFGEPLAEISKLARRLNASEIIAATPTGYRKQQIIEALSRQYRVATLDINSLLGSELLAPSLETLPDSFSAFRKQREPLLQVASAVAEYKPQPEQHWLTPGESDKLTENFSQLAAFSQQVDQPGSNEQLALERLDNYIWRQQAISHYKSSRNELNGNYYASKFSAPLATGCLSVRFCWQQILKYEQQVEANDSTYWLKFELLWREFFRWQFRKYGNAWFSRQAIKGPLDFSTPVLSGRQKQQFNNWCAGVTGVPFIDANMLLLNKTGLMSNRGRQNVASFLIHDLGIDWRLGAAYFEQRLLDYDVASNWGNWAYIAGSGNSSERQFNVIKQALSYDKNGDFVRAMLPELTAQGSLVHQPSPDITIPDHWQSWLAKLTNKPA</sequence>
<dbReference type="InterPro" id="IPR005101">
    <property type="entry name" value="Cryptochr/Photolyase_FAD-bd"/>
</dbReference>
<keyword evidence="2" id="KW-0157">Chromophore</keyword>
<gene>
    <name evidence="4" type="ORF">KQY15_10185</name>
</gene>
<dbReference type="InterPro" id="IPR002081">
    <property type="entry name" value="Cryptochrome/DNA_photolyase_1"/>
</dbReference>
<comment type="function">
    <text evidence="2">May have a photoreceptor function.</text>
</comment>
<dbReference type="PANTHER" id="PTHR11455">
    <property type="entry name" value="CRYPTOCHROME"/>
    <property type="match status" value="1"/>
</dbReference>
<dbReference type="Pfam" id="PF03441">
    <property type="entry name" value="FAD_binding_7"/>
    <property type="match status" value="1"/>
</dbReference>
<dbReference type="InterPro" id="IPR014133">
    <property type="entry name" value="Cry_DASH"/>
</dbReference>
<accession>A0ABS6MKY1</accession>
<comment type="cofactor">
    <cofactor evidence="2">
        <name>FAD</name>
        <dbReference type="ChEBI" id="CHEBI:57692"/>
    </cofactor>
    <text evidence="2">Binds 1 FAD per subunit.</text>
</comment>
<dbReference type="EMBL" id="JAHRID010000004">
    <property type="protein sequence ID" value="MBV2129463.1"/>
    <property type="molecule type" value="Genomic_DNA"/>
</dbReference>
<dbReference type="PROSITE" id="PS51645">
    <property type="entry name" value="PHR_CRY_ALPHA_BETA"/>
    <property type="match status" value="1"/>
</dbReference>
<evidence type="ECO:0000313" key="5">
    <source>
        <dbReference type="Proteomes" id="UP000704611"/>
    </source>
</evidence>
<name>A0ABS6MKY1_9GAMM</name>
<keyword evidence="2" id="KW-0285">Flavoprotein</keyword>
<reference evidence="4 5" key="1">
    <citation type="submission" date="2021-06" db="EMBL/GenBank/DDBJ databases">
        <title>Rheinheimera indica sp. nov., isolated from deep-sea sediment.</title>
        <authorList>
            <person name="Wang Z."/>
            <person name="Zhang X.-Y."/>
        </authorList>
    </citation>
    <scope>NUCLEOTIDE SEQUENCE [LARGE SCALE GENOMIC DNA]</scope>
    <source>
        <strain evidence="4 5">SM2107</strain>
    </source>
</reference>
<protein>
    <recommendedName>
        <fullName evidence="1 2">Cryptochrome DASH</fullName>
    </recommendedName>
</protein>